<dbReference type="EMBL" id="QCYY01002482">
    <property type="protein sequence ID" value="ROT70032.1"/>
    <property type="molecule type" value="Genomic_DNA"/>
</dbReference>
<evidence type="ECO:0000313" key="2">
    <source>
        <dbReference type="Proteomes" id="UP000283509"/>
    </source>
</evidence>
<evidence type="ECO:0000313" key="1">
    <source>
        <dbReference type="EMBL" id="ROT70032.1"/>
    </source>
</evidence>
<reference evidence="1 2" key="1">
    <citation type="submission" date="2018-04" db="EMBL/GenBank/DDBJ databases">
        <authorList>
            <person name="Zhang X."/>
            <person name="Yuan J."/>
            <person name="Li F."/>
            <person name="Xiang J."/>
        </authorList>
    </citation>
    <scope>NUCLEOTIDE SEQUENCE [LARGE SCALE GENOMIC DNA]</scope>
    <source>
        <tissue evidence="1">Muscle</tissue>
    </source>
</reference>
<accession>A0A423T0K7</accession>
<sequence>GLGVKWCPLGSRCQMVSLRVWVSDGVPYGLVSNGVRRVLGVNGVSQVWWQMVSVRVWCQMVSLRVWCQMVSVRVPVSNGVRRVGVKWCQSGSGCQMVWFWVSNGVSQGLVANGVSQGLVQMVSQGLGVKWCHSGFGIKWCQGLGVRWCPLGSGCQMVSLRVSVSNGVPYGLLSDGVSQGLVSNGVTQCLGVKCRLWPGIRWCQSRSGVKWSLSGSGVNGVIRVSVSNGVIKVWVSNGISQGPVSHGVAYGLVSNGVTQGLVSSFWAPPPPPLAASPTTPRTSTSYFMTCGGWQGRGMSPWQPVDACHHLLSRWAGVSTWDSPQEAWRRDLRVLDHNTTGRSFIPSLLLSFAPISPFLSFCPSLSFSSLSLFLSLRSHFSFSRSVFRYPSSLFPPFCPSLQSSPSLFLLSFSLSLGDLRRRESGNSESRHLTSAPSPPSFHPSIPSIPSIHFTLIPFYSSYSPLSPSILYRFSIESISNSFSLSSHPPLLSIILTPISPFSHHLFPIPSPHPSNPPPFTPLPPPLSLCLMEFEVRDRFHILVMNKTF</sequence>
<proteinExistence type="predicted"/>
<name>A0A423T0K7_PENVA</name>
<feature type="non-terminal residue" evidence="1">
    <location>
        <position position="1"/>
    </location>
</feature>
<keyword evidence="2" id="KW-1185">Reference proteome</keyword>
<reference evidence="1 2" key="2">
    <citation type="submission" date="2019-01" db="EMBL/GenBank/DDBJ databases">
        <title>The decoding of complex shrimp genome reveals the adaptation for benthos swimmer, frequently molting mechanism and breeding impact on genome.</title>
        <authorList>
            <person name="Sun Y."/>
            <person name="Gao Y."/>
            <person name="Yu Y."/>
        </authorList>
    </citation>
    <scope>NUCLEOTIDE SEQUENCE [LARGE SCALE GENOMIC DNA]</scope>
    <source>
        <tissue evidence="1">Muscle</tissue>
    </source>
</reference>
<comment type="caution">
    <text evidence="1">The sequence shown here is derived from an EMBL/GenBank/DDBJ whole genome shotgun (WGS) entry which is preliminary data.</text>
</comment>
<dbReference type="AlphaFoldDB" id="A0A423T0K7"/>
<dbReference type="Proteomes" id="UP000283509">
    <property type="component" value="Unassembled WGS sequence"/>
</dbReference>
<protein>
    <submittedName>
        <fullName evidence="1">Uncharacterized protein</fullName>
    </submittedName>
</protein>
<gene>
    <name evidence="1" type="ORF">C7M84_011710</name>
</gene>
<organism evidence="1 2">
    <name type="scientific">Penaeus vannamei</name>
    <name type="common">Whiteleg shrimp</name>
    <name type="synonym">Litopenaeus vannamei</name>
    <dbReference type="NCBI Taxonomy" id="6689"/>
    <lineage>
        <taxon>Eukaryota</taxon>
        <taxon>Metazoa</taxon>
        <taxon>Ecdysozoa</taxon>
        <taxon>Arthropoda</taxon>
        <taxon>Crustacea</taxon>
        <taxon>Multicrustacea</taxon>
        <taxon>Malacostraca</taxon>
        <taxon>Eumalacostraca</taxon>
        <taxon>Eucarida</taxon>
        <taxon>Decapoda</taxon>
        <taxon>Dendrobranchiata</taxon>
        <taxon>Penaeoidea</taxon>
        <taxon>Penaeidae</taxon>
        <taxon>Penaeus</taxon>
    </lineage>
</organism>